<reference evidence="2 3" key="1">
    <citation type="journal article" date="2023" name="Life. Sci Alliance">
        <title>Evolutionary insights into 3D genome organization and epigenetic landscape of Vigna mungo.</title>
        <authorList>
            <person name="Junaid A."/>
            <person name="Singh B."/>
            <person name="Bhatia S."/>
        </authorList>
    </citation>
    <scope>NUCLEOTIDE SEQUENCE [LARGE SCALE GENOMIC DNA]</scope>
    <source>
        <strain evidence="2">Urdbean</strain>
    </source>
</reference>
<dbReference type="EMBL" id="CP144700">
    <property type="protein sequence ID" value="WVZ25454.1"/>
    <property type="molecule type" value="Genomic_DNA"/>
</dbReference>
<feature type="compositionally biased region" description="Low complexity" evidence="1">
    <location>
        <begin position="1"/>
        <end position="21"/>
    </location>
</feature>
<dbReference type="AlphaFoldDB" id="A0AAQ3PE02"/>
<accession>A0AAQ3PE02</accession>
<keyword evidence="3" id="KW-1185">Reference proteome</keyword>
<evidence type="ECO:0000256" key="1">
    <source>
        <dbReference type="SAM" id="MobiDB-lite"/>
    </source>
</evidence>
<evidence type="ECO:0000313" key="3">
    <source>
        <dbReference type="Proteomes" id="UP001374535"/>
    </source>
</evidence>
<gene>
    <name evidence="2" type="ORF">V8G54_003998</name>
</gene>
<sequence length="119" mass="13689">KKPQPQHLLQTTILLQRQQRPPSRRQSRDTAAANTSSDQPLRHRLFLSRRRSPSLTAGRTVSLALSSARKRKPSCSVIRPLLRHPRRPTATTAIWLRLIEGSHSYRLVLSFLSFFRVES</sequence>
<evidence type="ECO:0000313" key="2">
    <source>
        <dbReference type="EMBL" id="WVZ25454.1"/>
    </source>
</evidence>
<name>A0AAQ3PE02_VIGMU</name>
<proteinExistence type="predicted"/>
<feature type="region of interest" description="Disordered" evidence="1">
    <location>
        <begin position="1"/>
        <end position="49"/>
    </location>
</feature>
<protein>
    <submittedName>
        <fullName evidence="2">Uncharacterized protein</fullName>
    </submittedName>
</protein>
<organism evidence="2 3">
    <name type="scientific">Vigna mungo</name>
    <name type="common">Black gram</name>
    <name type="synonym">Phaseolus mungo</name>
    <dbReference type="NCBI Taxonomy" id="3915"/>
    <lineage>
        <taxon>Eukaryota</taxon>
        <taxon>Viridiplantae</taxon>
        <taxon>Streptophyta</taxon>
        <taxon>Embryophyta</taxon>
        <taxon>Tracheophyta</taxon>
        <taxon>Spermatophyta</taxon>
        <taxon>Magnoliopsida</taxon>
        <taxon>eudicotyledons</taxon>
        <taxon>Gunneridae</taxon>
        <taxon>Pentapetalae</taxon>
        <taxon>rosids</taxon>
        <taxon>fabids</taxon>
        <taxon>Fabales</taxon>
        <taxon>Fabaceae</taxon>
        <taxon>Papilionoideae</taxon>
        <taxon>50 kb inversion clade</taxon>
        <taxon>NPAAA clade</taxon>
        <taxon>indigoferoid/millettioid clade</taxon>
        <taxon>Phaseoleae</taxon>
        <taxon>Vigna</taxon>
    </lineage>
</organism>
<feature type="non-terminal residue" evidence="2">
    <location>
        <position position="1"/>
    </location>
</feature>
<dbReference type="Proteomes" id="UP001374535">
    <property type="component" value="Chromosome 1"/>
</dbReference>